<feature type="domain" description="DM13" evidence="3">
    <location>
        <begin position="26"/>
        <end position="141"/>
    </location>
</feature>
<evidence type="ECO:0000313" key="4">
    <source>
        <dbReference type="EMBL" id="QTE22117.1"/>
    </source>
</evidence>
<evidence type="ECO:0000313" key="5">
    <source>
        <dbReference type="Proteomes" id="UP000663920"/>
    </source>
</evidence>
<protein>
    <submittedName>
        <fullName evidence="4">DM13 domain-containing protein</fullName>
    </submittedName>
</protein>
<dbReference type="KEGG" id="pcea:J3359_15065"/>
<evidence type="ECO:0000256" key="2">
    <source>
        <dbReference type="SAM" id="SignalP"/>
    </source>
</evidence>
<feature type="chain" id="PRO_5038022542" evidence="2">
    <location>
        <begin position="20"/>
        <end position="233"/>
    </location>
</feature>
<name>A0A975CN31_9FLAO</name>
<sequence>MKTTLLSLFFSLIFSQVNGQCSKNATNFGNNTSTNSYNISGDVSVTLNSNNTVAINFGSNFSTASGPDVRLYLIKSEGKSISELKSINPENVQNISFGLIGFSGAQSFTKIIPNGVDISEYDTVFFFCLQFTAFWDLGKITPFSSANCSVLSAESTILNKVKIYPNPAKKEIQIGNIEANSAEIRIFNVLGKKVFYQQKNTGKTLDISFLQSGIYMVKVSVENASKTQKLVIQ</sequence>
<dbReference type="Proteomes" id="UP000663920">
    <property type="component" value="Chromosome"/>
</dbReference>
<feature type="signal peptide" evidence="2">
    <location>
        <begin position="1"/>
        <end position="19"/>
    </location>
</feature>
<reference evidence="4 5" key="1">
    <citation type="submission" date="2021-03" db="EMBL/GenBank/DDBJ databases">
        <title>Complete genome of Polaribacter_sp.SM13.</title>
        <authorList>
            <person name="Jeong S.W."/>
            <person name="Bae J.W."/>
        </authorList>
    </citation>
    <scope>NUCLEOTIDE SEQUENCE [LARGE SCALE GENOMIC DNA]</scope>
    <source>
        <strain evidence="4 5">SM13</strain>
    </source>
</reference>
<dbReference type="AlphaFoldDB" id="A0A975CN31"/>
<dbReference type="InterPro" id="IPR026444">
    <property type="entry name" value="Secre_tail"/>
</dbReference>
<dbReference type="Pfam" id="PF10517">
    <property type="entry name" value="DM13"/>
    <property type="match status" value="1"/>
</dbReference>
<gene>
    <name evidence="4" type="ORF">J3359_15065</name>
</gene>
<evidence type="ECO:0000256" key="1">
    <source>
        <dbReference type="ARBA" id="ARBA00022729"/>
    </source>
</evidence>
<dbReference type="InterPro" id="IPR019545">
    <property type="entry name" value="DM13_domain"/>
</dbReference>
<dbReference type="PROSITE" id="PS51549">
    <property type="entry name" value="DM13"/>
    <property type="match status" value="1"/>
</dbReference>
<keyword evidence="1 2" id="KW-0732">Signal</keyword>
<evidence type="ECO:0000259" key="3">
    <source>
        <dbReference type="PROSITE" id="PS51549"/>
    </source>
</evidence>
<dbReference type="Pfam" id="PF18962">
    <property type="entry name" value="Por_Secre_tail"/>
    <property type="match status" value="1"/>
</dbReference>
<organism evidence="4 5">
    <name type="scientific">Polaribacter cellanae</name>
    <dbReference type="NCBI Taxonomy" id="2818493"/>
    <lineage>
        <taxon>Bacteria</taxon>
        <taxon>Pseudomonadati</taxon>
        <taxon>Bacteroidota</taxon>
        <taxon>Flavobacteriia</taxon>
        <taxon>Flavobacteriales</taxon>
        <taxon>Flavobacteriaceae</taxon>
    </lineage>
</organism>
<accession>A0A975CN31</accession>
<keyword evidence="5" id="KW-1185">Reference proteome</keyword>
<dbReference type="NCBIfam" id="TIGR04183">
    <property type="entry name" value="Por_Secre_tail"/>
    <property type="match status" value="1"/>
</dbReference>
<dbReference type="RefSeq" id="WP_208077788.1">
    <property type="nucleotide sequence ID" value="NZ_CP071869.1"/>
</dbReference>
<dbReference type="EMBL" id="CP071869">
    <property type="protein sequence ID" value="QTE22117.1"/>
    <property type="molecule type" value="Genomic_DNA"/>
</dbReference>
<proteinExistence type="predicted"/>